<keyword evidence="2" id="KW-0472">Membrane</keyword>
<protein>
    <recommendedName>
        <fullName evidence="5">Secreted protein</fullName>
    </recommendedName>
</protein>
<dbReference type="OrthoDB" id="4337306at2"/>
<dbReference type="Proteomes" id="UP000292547">
    <property type="component" value="Chromosome"/>
</dbReference>
<dbReference type="KEGG" id="sseo:D0Z67_04840"/>
<gene>
    <name evidence="3" type="ORF">D0Z67_04840</name>
</gene>
<keyword evidence="2" id="KW-0812">Transmembrane</keyword>
<organism evidence="3 4">
    <name type="scientific">Streptomyces seoulensis</name>
    <dbReference type="NCBI Taxonomy" id="73044"/>
    <lineage>
        <taxon>Bacteria</taxon>
        <taxon>Bacillati</taxon>
        <taxon>Actinomycetota</taxon>
        <taxon>Actinomycetes</taxon>
        <taxon>Kitasatosporales</taxon>
        <taxon>Streptomycetaceae</taxon>
        <taxon>Streptomyces</taxon>
    </lineage>
</organism>
<sequence length="77" mass="8412">MDVWVPYLMLCGGLAVVLGALTWLALYVRRRGGGGGVLAAYEEAFRVTGHAAHQEIRAEAERKTPADSPDGPFRRTR</sequence>
<dbReference type="RefSeq" id="WP_031180085.1">
    <property type="nucleotide sequence ID" value="NZ_CP032229.1"/>
</dbReference>
<accession>A0A4P6TSI0</accession>
<evidence type="ECO:0000256" key="1">
    <source>
        <dbReference type="SAM" id="MobiDB-lite"/>
    </source>
</evidence>
<proteinExistence type="predicted"/>
<feature type="transmembrane region" description="Helical" evidence="2">
    <location>
        <begin position="6"/>
        <end position="28"/>
    </location>
</feature>
<evidence type="ECO:0000256" key="2">
    <source>
        <dbReference type="SAM" id="Phobius"/>
    </source>
</evidence>
<feature type="region of interest" description="Disordered" evidence="1">
    <location>
        <begin position="55"/>
        <end position="77"/>
    </location>
</feature>
<keyword evidence="2" id="KW-1133">Transmembrane helix</keyword>
<dbReference type="STRING" id="73044.GCA_000725795_01271"/>
<feature type="compositionally biased region" description="Basic and acidic residues" evidence="1">
    <location>
        <begin position="55"/>
        <end position="65"/>
    </location>
</feature>
<reference evidence="3 4" key="1">
    <citation type="submission" date="2018-08" db="EMBL/GenBank/DDBJ databases">
        <title>The complete genome sequence of Streptomyces seoulensis, a pioneer strain for nickel superoxide dismutase discovery.</title>
        <authorList>
            <person name="Shin J."/>
            <person name="Lee J.-S."/>
            <person name="Lee E.-J."/>
            <person name="Youn H.-D."/>
        </authorList>
    </citation>
    <scope>NUCLEOTIDE SEQUENCE [LARGE SCALE GENOMIC DNA]</scope>
    <source>
        <strain evidence="3 4">KCTC 9819</strain>
    </source>
</reference>
<name>A0A4P6TSI0_STRSO</name>
<evidence type="ECO:0000313" key="3">
    <source>
        <dbReference type="EMBL" id="QBJ89697.1"/>
    </source>
</evidence>
<evidence type="ECO:0000313" key="4">
    <source>
        <dbReference type="Proteomes" id="UP000292547"/>
    </source>
</evidence>
<keyword evidence="4" id="KW-1185">Reference proteome</keyword>
<dbReference type="EMBL" id="CP032229">
    <property type="protein sequence ID" value="QBJ89697.1"/>
    <property type="molecule type" value="Genomic_DNA"/>
</dbReference>
<dbReference type="AlphaFoldDB" id="A0A4P6TSI0"/>
<dbReference type="GeneID" id="300098254"/>
<evidence type="ECO:0008006" key="5">
    <source>
        <dbReference type="Google" id="ProtNLM"/>
    </source>
</evidence>